<dbReference type="InterPro" id="IPR018502">
    <property type="entry name" value="Annexin_repeat"/>
</dbReference>
<dbReference type="Gramene" id="GBG69630">
    <property type="protein sequence ID" value="GBG69630"/>
    <property type="gene ID" value="CBR_g4460"/>
</dbReference>
<sequence>MVEAAATGCGRDIIGLVKSRARGDFQKGLLALLEPAPIRDAEWINRSVSGLLLKRKDIAREVLCTRTPDELRAIADAYRFRYGTEMVDDVAGAFFGKERELFRRLLTLDRVLQADHRAADRDRTRILAQALYEAGPARWGTDEGTYIQILTTENPDALRAVFREFEALYGQSLFAVMDKEFSGSFQKDMLTLSKFLIDPPRVFADIIRKALTGVRTDEEDLIRAIIARKDIDLREIMEVYEAQGGSLMEDVESKTRGDLRSLLMAVIASVA</sequence>
<keyword evidence="4" id="KW-0041">Annexin</keyword>
<comment type="caution">
    <text evidence="6">The sequence shown here is derived from an EMBL/GenBank/DDBJ whole genome shotgun (WGS) entry which is preliminary data.</text>
</comment>
<dbReference type="SMART" id="SM00335">
    <property type="entry name" value="ANX"/>
    <property type="match status" value="3"/>
</dbReference>
<evidence type="ECO:0000256" key="2">
    <source>
        <dbReference type="ARBA" id="ARBA00022737"/>
    </source>
</evidence>
<dbReference type="PANTHER" id="PTHR10502">
    <property type="entry name" value="ANNEXIN"/>
    <property type="match status" value="1"/>
</dbReference>
<dbReference type="STRING" id="69332.A0A388KHU0"/>
<dbReference type="AlphaFoldDB" id="A0A388KHU0"/>
<dbReference type="SUPFAM" id="SSF47874">
    <property type="entry name" value="Annexin"/>
    <property type="match status" value="1"/>
</dbReference>
<name>A0A388KHU0_CHABU</name>
<evidence type="ECO:0000256" key="5">
    <source>
        <dbReference type="ARBA" id="ARBA00023302"/>
    </source>
</evidence>
<dbReference type="OMA" id="ADIRNMF"/>
<dbReference type="InterPro" id="IPR001464">
    <property type="entry name" value="Annexin"/>
</dbReference>
<evidence type="ECO:0000256" key="3">
    <source>
        <dbReference type="ARBA" id="ARBA00022837"/>
    </source>
</evidence>
<evidence type="ECO:0000256" key="4">
    <source>
        <dbReference type="ARBA" id="ARBA00023216"/>
    </source>
</evidence>
<evidence type="ECO:0000313" key="6">
    <source>
        <dbReference type="EMBL" id="GBG69630.1"/>
    </source>
</evidence>
<reference evidence="6 7" key="1">
    <citation type="journal article" date="2018" name="Cell">
        <title>The Chara Genome: Secondary Complexity and Implications for Plant Terrestrialization.</title>
        <authorList>
            <person name="Nishiyama T."/>
            <person name="Sakayama H."/>
            <person name="Vries J.D."/>
            <person name="Buschmann H."/>
            <person name="Saint-Marcoux D."/>
            <person name="Ullrich K.K."/>
            <person name="Haas F.B."/>
            <person name="Vanderstraeten L."/>
            <person name="Becker D."/>
            <person name="Lang D."/>
            <person name="Vosolsobe S."/>
            <person name="Rombauts S."/>
            <person name="Wilhelmsson P.K.I."/>
            <person name="Janitza P."/>
            <person name="Kern R."/>
            <person name="Heyl A."/>
            <person name="Rumpler F."/>
            <person name="Villalobos L.I.A.C."/>
            <person name="Clay J.M."/>
            <person name="Skokan R."/>
            <person name="Toyoda A."/>
            <person name="Suzuki Y."/>
            <person name="Kagoshima H."/>
            <person name="Schijlen E."/>
            <person name="Tajeshwar N."/>
            <person name="Catarino B."/>
            <person name="Hetherington A.J."/>
            <person name="Saltykova A."/>
            <person name="Bonnot C."/>
            <person name="Breuninger H."/>
            <person name="Symeonidi A."/>
            <person name="Radhakrishnan G.V."/>
            <person name="Van Nieuwerburgh F."/>
            <person name="Deforce D."/>
            <person name="Chang C."/>
            <person name="Karol K.G."/>
            <person name="Hedrich R."/>
            <person name="Ulvskov P."/>
            <person name="Glockner G."/>
            <person name="Delwiche C.F."/>
            <person name="Petrasek J."/>
            <person name="Van de Peer Y."/>
            <person name="Friml J."/>
            <person name="Beilby M."/>
            <person name="Dolan L."/>
            <person name="Kohara Y."/>
            <person name="Sugano S."/>
            <person name="Fujiyama A."/>
            <person name="Delaux P.-M."/>
            <person name="Quint M."/>
            <person name="TheiBen G."/>
            <person name="Hagemann M."/>
            <person name="Harholt J."/>
            <person name="Dunand C."/>
            <person name="Zachgo S."/>
            <person name="Langdale J."/>
            <person name="Maumus F."/>
            <person name="Straeten D.V.D."/>
            <person name="Gould S.B."/>
            <person name="Rensing S.A."/>
        </authorList>
    </citation>
    <scope>NUCLEOTIDE SEQUENCE [LARGE SCALE GENOMIC DNA]</scope>
    <source>
        <strain evidence="6 7">S276</strain>
    </source>
</reference>
<organism evidence="6 7">
    <name type="scientific">Chara braunii</name>
    <name type="common">Braun's stonewort</name>
    <dbReference type="NCBI Taxonomy" id="69332"/>
    <lineage>
        <taxon>Eukaryota</taxon>
        <taxon>Viridiplantae</taxon>
        <taxon>Streptophyta</taxon>
        <taxon>Charophyceae</taxon>
        <taxon>Charales</taxon>
        <taxon>Characeae</taxon>
        <taxon>Chara</taxon>
    </lineage>
</organism>
<dbReference type="InterPro" id="IPR037104">
    <property type="entry name" value="Annexin_sf"/>
</dbReference>
<dbReference type="GO" id="GO:0005544">
    <property type="term" value="F:calcium-dependent phospholipid binding"/>
    <property type="evidence" value="ECO:0007669"/>
    <property type="project" value="UniProtKB-KW"/>
</dbReference>
<evidence type="ECO:0000256" key="1">
    <source>
        <dbReference type="ARBA" id="ARBA00007831"/>
    </source>
</evidence>
<dbReference type="Pfam" id="PF00191">
    <property type="entry name" value="Annexin"/>
    <property type="match status" value="3"/>
</dbReference>
<dbReference type="Gene3D" id="1.10.220.10">
    <property type="entry name" value="Annexin"/>
    <property type="match status" value="3"/>
</dbReference>
<gene>
    <name evidence="6" type="ORF">CBR_g4460</name>
</gene>
<dbReference type="PROSITE" id="PS51897">
    <property type="entry name" value="ANNEXIN_2"/>
    <property type="match status" value="3"/>
</dbReference>
<comment type="similarity">
    <text evidence="1">Belongs to the annexin family.</text>
</comment>
<dbReference type="GO" id="GO:0005886">
    <property type="term" value="C:plasma membrane"/>
    <property type="evidence" value="ECO:0007669"/>
    <property type="project" value="TreeGrafter"/>
</dbReference>
<keyword evidence="2" id="KW-0677">Repeat</keyword>
<dbReference type="FunFam" id="1.10.220.10:FF:000002">
    <property type="entry name" value="Annexin"/>
    <property type="match status" value="1"/>
</dbReference>
<keyword evidence="7" id="KW-1185">Reference proteome</keyword>
<dbReference type="Proteomes" id="UP000265515">
    <property type="component" value="Unassembled WGS sequence"/>
</dbReference>
<keyword evidence="3" id="KW-0106">Calcium</keyword>
<dbReference type="PRINTS" id="PR00196">
    <property type="entry name" value="ANNEXIN"/>
</dbReference>
<dbReference type="OrthoDB" id="37886at2759"/>
<evidence type="ECO:0008006" key="8">
    <source>
        <dbReference type="Google" id="ProtNLM"/>
    </source>
</evidence>
<evidence type="ECO:0000313" key="7">
    <source>
        <dbReference type="Proteomes" id="UP000265515"/>
    </source>
</evidence>
<keyword evidence="5" id="KW-0111">Calcium/phospholipid-binding</keyword>
<proteinExistence type="inferred from homology"/>
<dbReference type="GO" id="GO:0005737">
    <property type="term" value="C:cytoplasm"/>
    <property type="evidence" value="ECO:0007669"/>
    <property type="project" value="TreeGrafter"/>
</dbReference>
<dbReference type="PANTHER" id="PTHR10502:SF102">
    <property type="entry name" value="ANNEXIN B11"/>
    <property type="match status" value="1"/>
</dbReference>
<dbReference type="GO" id="GO:0001786">
    <property type="term" value="F:phosphatidylserine binding"/>
    <property type="evidence" value="ECO:0007669"/>
    <property type="project" value="TreeGrafter"/>
</dbReference>
<accession>A0A388KHU0</accession>
<dbReference type="EMBL" id="BFEA01000118">
    <property type="protein sequence ID" value="GBG69630.1"/>
    <property type="molecule type" value="Genomic_DNA"/>
</dbReference>
<protein>
    <recommendedName>
        <fullName evidence="8">Annexin</fullName>
    </recommendedName>
</protein>
<dbReference type="GO" id="GO:0005509">
    <property type="term" value="F:calcium ion binding"/>
    <property type="evidence" value="ECO:0007669"/>
    <property type="project" value="InterPro"/>
</dbReference>